<dbReference type="EMBL" id="QEAQ01000031">
    <property type="protein sequence ID" value="TPX58859.1"/>
    <property type="molecule type" value="Genomic_DNA"/>
</dbReference>
<sequence>MKLISSLICLLAATQVSANLATDYMQGRKVWERKTEIVRKGLVEEPVIEGTYDQTINHFASKPTDATFKQRFFINANHYKPGGPLIFLPGGEGDLRKTDVLRGLPYDMTVKHNALLVTLEHRFYGESSPSTDPKDLWLLSVDQAIEDFHKFTSTYEFKAGTDTIKGGKWIAFGGSYSGNVAAWLRLKYPNTYWAAHASSAPVWAKEMFYEYDQAVEDAIPQIGGSKACAEGLIKTHKYLDSILLSGNKKKILDIKTKFGLANVTDVRDFASWVTTVLAASVQYGPTYDFIGKQQTISAYCDDTVISSATASPADRLDYLAKLVKQYDEEQEITIEYISTKTKAEIPRDSWMWQVCTEFGYLQIARPGSHHLYSSLIDANYFQHQCRVGFPKVIDGNTGRQVKHIRPDTDAINKKYLSTRITKAVSRVLFADGTVDPWARLGVYKQKSSRRNEIVTHFGHHCDEFSSRNASLPWRTELGAVWDKWIANAPPALP</sequence>
<keyword evidence="5" id="KW-0325">Glycoprotein</keyword>
<keyword evidence="8" id="KW-1185">Reference proteome</keyword>
<dbReference type="InterPro" id="IPR042269">
    <property type="entry name" value="Ser_carbopepase_S28_SKS"/>
</dbReference>
<dbReference type="GO" id="GO:0006508">
    <property type="term" value="P:proteolysis"/>
    <property type="evidence" value="ECO:0007669"/>
    <property type="project" value="UniProtKB-KW"/>
</dbReference>
<evidence type="ECO:0000256" key="5">
    <source>
        <dbReference type="ARBA" id="ARBA00023180"/>
    </source>
</evidence>
<dbReference type="PANTHER" id="PTHR11010:SF117">
    <property type="entry name" value="SERINE PROTEASE 16"/>
    <property type="match status" value="1"/>
</dbReference>
<evidence type="ECO:0008006" key="9">
    <source>
        <dbReference type="Google" id="ProtNLM"/>
    </source>
</evidence>
<evidence type="ECO:0000256" key="1">
    <source>
        <dbReference type="ARBA" id="ARBA00011079"/>
    </source>
</evidence>
<dbReference type="InterPro" id="IPR008758">
    <property type="entry name" value="Peptidase_S28"/>
</dbReference>
<dbReference type="AlphaFoldDB" id="A0A507E442"/>
<evidence type="ECO:0000313" key="7">
    <source>
        <dbReference type="EMBL" id="TPX58859.1"/>
    </source>
</evidence>
<dbReference type="Pfam" id="PF05577">
    <property type="entry name" value="Peptidase_S28"/>
    <property type="match status" value="1"/>
</dbReference>
<keyword evidence="3 6" id="KW-0732">Signal</keyword>
<comment type="caution">
    <text evidence="7">The sequence shown here is derived from an EMBL/GenBank/DDBJ whole genome shotgun (WGS) entry which is preliminary data.</text>
</comment>
<keyword evidence="2" id="KW-0645">Protease</keyword>
<dbReference type="GO" id="GO:0070008">
    <property type="term" value="F:serine-type exopeptidase activity"/>
    <property type="evidence" value="ECO:0007669"/>
    <property type="project" value="InterPro"/>
</dbReference>
<organism evidence="7 8">
    <name type="scientific">Powellomyces hirtus</name>
    <dbReference type="NCBI Taxonomy" id="109895"/>
    <lineage>
        <taxon>Eukaryota</taxon>
        <taxon>Fungi</taxon>
        <taxon>Fungi incertae sedis</taxon>
        <taxon>Chytridiomycota</taxon>
        <taxon>Chytridiomycota incertae sedis</taxon>
        <taxon>Chytridiomycetes</taxon>
        <taxon>Spizellomycetales</taxon>
        <taxon>Powellomycetaceae</taxon>
        <taxon>Powellomyces</taxon>
    </lineage>
</organism>
<protein>
    <recommendedName>
        <fullName evidence="9">Peptidase S28</fullName>
    </recommendedName>
</protein>
<dbReference type="SUPFAM" id="SSF53474">
    <property type="entry name" value="alpha/beta-Hydrolases"/>
    <property type="match status" value="1"/>
</dbReference>
<gene>
    <name evidence="7" type="ORF">PhCBS80983_g02835</name>
</gene>
<evidence type="ECO:0000256" key="3">
    <source>
        <dbReference type="ARBA" id="ARBA00022729"/>
    </source>
</evidence>
<dbReference type="Gene3D" id="1.20.120.980">
    <property type="entry name" value="Serine carboxypeptidase S28, SKS domain"/>
    <property type="match status" value="1"/>
</dbReference>
<name>A0A507E442_9FUNG</name>
<dbReference type="GO" id="GO:0008239">
    <property type="term" value="F:dipeptidyl-peptidase activity"/>
    <property type="evidence" value="ECO:0007669"/>
    <property type="project" value="TreeGrafter"/>
</dbReference>
<evidence type="ECO:0000256" key="4">
    <source>
        <dbReference type="ARBA" id="ARBA00022801"/>
    </source>
</evidence>
<evidence type="ECO:0000256" key="2">
    <source>
        <dbReference type="ARBA" id="ARBA00022670"/>
    </source>
</evidence>
<accession>A0A507E442</accession>
<dbReference type="PANTHER" id="PTHR11010">
    <property type="entry name" value="PROTEASE S28 PRO-X CARBOXYPEPTIDASE-RELATED"/>
    <property type="match status" value="1"/>
</dbReference>
<proteinExistence type="inferred from homology"/>
<reference evidence="7 8" key="1">
    <citation type="journal article" date="2019" name="Sci. Rep.">
        <title>Comparative genomics of chytrid fungi reveal insights into the obligate biotrophic and pathogenic lifestyle of Synchytrium endobioticum.</title>
        <authorList>
            <person name="van de Vossenberg B.T.L.H."/>
            <person name="Warris S."/>
            <person name="Nguyen H.D.T."/>
            <person name="van Gent-Pelzer M.P.E."/>
            <person name="Joly D.L."/>
            <person name="van de Geest H.C."/>
            <person name="Bonants P.J.M."/>
            <person name="Smith D.S."/>
            <person name="Levesque C.A."/>
            <person name="van der Lee T.A.J."/>
        </authorList>
    </citation>
    <scope>NUCLEOTIDE SEQUENCE [LARGE SCALE GENOMIC DNA]</scope>
    <source>
        <strain evidence="7 8">CBS 809.83</strain>
    </source>
</reference>
<dbReference type="InterPro" id="IPR029058">
    <property type="entry name" value="AB_hydrolase_fold"/>
</dbReference>
<feature type="signal peptide" evidence="6">
    <location>
        <begin position="1"/>
        <end position="18"/>
    </location>
</feature>
<keyword evidence="4" id="KW-0378">Hydrolase</keyword>
<dbReference type="Gene3D" id="3.40.50.1820">
    <property type="entry name" value="alpha/beta hydrolase"/>
    <property type="match status" value="1"/>
</dbReference>
<evidence type="ECO:0000256" key="6">
    <source>
        <dbReference type="SAM" id="SignalP"/>
    </source>
</evidence>
<evidence type="ECO:0000313" key="8">
    <source>
        <dbReference type="Proteomes" id="UP000318582"/>
    </source>
</evidence>
<comment type="similarity">
    <text evidence="1">Belongs to the peptidase S28 family.</text>
</comment>
<feature type="chain" id="PRO_5021302675" description="Peptidase S28" evidence="6">
    <location>
        <begin position="19"/>
        <end position="493"/>
    </location>
</feature>
<dbReference type="Proteomes" id="UP000318582">
    <property type="component" value="Unassembled WGS sequence"/>
</dbReference>